<evidence type="ECO:0000313" key="2">
    <source>
        <dbReference type="Proteomes" id="UP001162164"/>
    </source>
</evidence>
<evidence type="ECO:0000313" key="1">
    <source>
        <dbReference type="EMBL" id="KAJ8977513.1"/>
    </source>
</evidence>
<comment type="caution">
    <text evidence="1">The sequence shown here is derived from an EMBL/GenBank/DDBJ whole genome shotgun (WGS) entry which is preliminary data.</text>
</comment>
<keyword evidence="2" id="KW-1185">Reference proteome</keyword>
<dbReference type="EMBL" id="JAPWTJ010000538">
    <property type="protein sequence ID" value="KAJ8977513.1"/>
    <property type="molecule type" value="Genomic_DNA"/>
</dbReference>
<reference evidence="1" key="1">
    <citation type="journal article" date="2023" name="Insect Mol. Biol.">
        <title>Genome sequencing provides insights into the evolution of gene families encoding plant cell wall-degrading enzymes in longhorned beetles.</title>
        <authorList>
            <person name="Shin N.R."/>
            <person name="Okamura Y."/>
            <person name="Kirsch R."/>
            <person name="Pauchet Y."/>
        </authorList>
    </citation>
    <scope>NUCLEOTIDE SEQUENCE</scope>
    <source>
        <strain evidence="1">MMC_N1</strain>
    </source>
</reference>
<sequence>MFFHILNLEREIYWQIGSIKCAAYPLSQIDTIDVQTGHISKTSALNLVVFWDKDEHLELMDGVLIDLSIDSSSLLPLFFDITSSLYSLRPGPPVKNSKNATNITNSTLHSKNDTNISAHLNVTLQLFINVSHAPTVERESNKDDDDYDMEEWWIIYKKSVD</sequence>
<protein>
    <submittedName>
        <fullName evidence="1">Uncharacterized protein</fullName>
    </submittedName>
</protein>
<name>A0ABQ9JIR2_9CUCU</name>
<accession>A0ABQ9JIR2</accession>
<organism evidence="1 2">
    <name type="scientific">Molorchus minor</name>
    <dbReference type="NCBI Taxonomy" id="1323400"/>
    <lineage>
        <taxon>Eukaryota</taxon>
        <taxon>Metazoa</taxon>
        <taxon>Ecdysozoa</taxon>
        <taxon>Arthropoda</taxon>
        <taxon>Hexapoda</taxon>
        <taxon>Insecta</taxon>
        <taxon>Pterygota</taxon>
        <taxon>Neoptera</taxon>
        <taxon>Endopterygota</taxon>
        <taxon>Coleoptera</taxon>
        <taxon>Polyphaga</taxon>
        <taxon>Cucujiformia</taxon>
        <taxon>Chrysomeloidea</taxon>
        <taxon>Cerambycidae</taxon>
        <taxon>Lamiinae</taxon>
        <taxon>Monochamini</taxon>
        <taxon>Molorchus</taxon>
    </lineage>
</organism>
<gene>
    <name evidence="1" type="ORF">NQ317_017131</name>
</gene>
<dbReference type="Proteomes" id="UP001162164">
    <property type="component" value="Unassembled WGS sequence"/>
</dbReference>
<proteinExistence type="predicted"/>